<reference evidence="6 7" key="1">
    <citation type="journal article" date="2021" name="Sci. Rep.">
        <title>The distribution of antibiotic resistance genes in chicken gut microbiota commensals.</title>
        <authorList>
            <person name="Juricova H."/>
            <person name="Matiasovicova J."/>
            <person name="Kubasova T."/>
            <person name="Cejkova D."/>
            <person name="Rychlik I."/>
        </authorList>
    </citation>
    <scope>NUCLEOTIDE SEQUENCE [LARGE SCALE GENOMIC DNA]</scope>
    <source>
        <strain evidence="6 7">An423</strain>
    </source>
</reference>
<dbReference type="Pfam" id="PF14833">
    <property type="entry name" value="NAD_binding_11"/>
    <property type="match status" value="1"/>
</dbReference>
<dbReference type="InterPro" id="IPR008927">
    <property type="entry name" value="6-PGluconate_DH-like_C_sf"/>
</dbReference>
<dbReference type="InterPro" id="IPR036291">
    <property type="entry name" value="NAD(P)-bd_dom_sf"/>
</dbReference>
<organism evidence="6 7">
    <name type="scientific">Faecalicoccus acidiformans</name>
    <dbReference type="NCBI Taxonomy" id="915173"/>
    <lineage>
        <taxon>Bacteria</taxon>
        <taxon>Bacillati</taxon>
        <taxon>Bacillota</taxon>
        <taxon>Erysipelotrichia</taxon>
        <taxon>Erysipelotrichales</taxon>
        <taxon>Erysipelotrichaceae</taxon>
        <taxon>Faecalicoccus</taxon>
    </lineage>
</organism>
<dbReference type="SUPFAM" id="SSF48179">
    <property type="entry name" value="6-phosphogluconate dehydrogenase C-terminal domain-like"/>
    <property type="match status" value="1"/>
</dbReference>
<dbReference type="PANTHER" id="PTHR43060:SF15">
    <property type="entry name" value="3-HYDROXYISOBUTYRATE DEHYDROGENASE-LIKE 1, MITOCHONDRIAL-RELATED"/>
    <property type="match status" value="1"/>
</dbReference>
<dbReference type="EMBL" id="JACJLU010000008">
    <property type="protein sequence ID" value="MBM6831806.1"/>
    <property type="molecule type" value="Genomic_DNA"/>
</dbReference>
<evidence type="ECO:0000259" key="4">
    <source>
        <dbReference type="Pfam" id="PF03446"/>
    </source>
</evidence>
<accession>A0ABS2FP58</accession>
<keyword evidence="7" id="KW-1185">Reference proteome</keyword>
<evidence type="ECO:0000313" key="7">
    <source>
        <dbReference type="Proteomes" id="UP000775500"/>
    </source>
</evidence>
<evidence type="ECO:0000313" key="6">
    <source>
        <dbReference type="EMBL" id="MBM6831806.1"/>
    </source>
</evidence>
<evidence type="ECO:0000256" key="3">
    <source>
        <dbReference type="ARBA" id="ARBA00023027"/>
    </source>
</evidence>
<dbReference type="PIRSF" id="PIRSF000103">
    <property type="entry name" value="HIBADH"/>
    <property type="match status" value="1"/>
</dbReference>
<evidence type="ECO:0000256" key="1">
    <source>
        <dbReference type="ARBA" id="ARBA00009080"/>
    </source>
</evidence>
<dbReference type="PANTHER" id="PTHR43060">
    <property type="entry name" value="3-HYDROXYISOBUTYRATE DEHYDROGENASE-LIKE 1, MITOCHONDRIAL-RELATED"/>
    <property type="match status" value="1"/>
</dbReference>
<dbReference type="InterPro" id="IPR013328">
    <property type="entry name" value="6PGD_dom2"/>
</dbReference>
<keyword evidence="3" id="KW-0520">NAD</keyword>
<feature type="domain" description="3-hydroxyisobutyrate dehydrogenase-like NAD-binding" evidence="5">
    <location>
        <begin position="161"/>
        <end position="277"/>
    </location>
</feature>
<sequence>MRIGWIGAGIMGKPMIRHLHHNGHQVHVYARHLEKIQDLKTDGIFLHPDIPALVQHVDVVCTMVGFPQDVQEVYEQLFKVLRPGMTCIDFTTSAPELAIKLYEAGIQNQIQILDAPVTGGDIGAQNGTLTILVGGQKSVFEKMMPIFSAFGQEIHYCGKAGSGQKVKIANQIMIANTLQGICEAFSYCQGQGLDPALVIECLQHGAAGSRQLSLLGEKMIQKDYAPGFYIKHFVKDLKIALHQDQVKLAGVEHVIQEYLDLIDQGYGEKGTQALIQAFQSNH</sequence>
<feature type="domain" description="6-phosphogluconate dehydrogenase NADP-binding" evidence="4">
    <location>
        <begin position="2"/>
        <end position="158"/>
    </location>
</feature>
<keyword evidence="2" id="KW-0560">Oxidoreductase</keyword>
<protein>
    <submittedName>
        <fullName evidence="6">NAD(P)-dependent oxidoreductase</fullName>
    </submittedName>
</protein>
<proteinExistence type="inferred from homology"/>
<gene>
    <name evidence="6" type="ORF">H5982_06760</name>
</gene>
<evidence type="ECO:0000256" key="2">
    <source>
        <dbReference type="ARBA" id="ARBA00023002"/>
    </source>
</evidence>
<dbReference type="Pfam" id="PF03446">
    <property type="entry name" value="NAD_binding_2"/>
    <property type="match status" value="1"/>
</dbReference>
<dbReference type="Gene3D" id="3.40.50.720">
    <property type="entry name" value="NAD(P)-binding Rossmann-like Domain"/>
    <property type="match status" value="1"/>
</dbReference>
<name>A0ABS2FP58_9FIRM</name>
<evidence type="ECO:0000259" key="5">
    <source>
        <dbReference type="Pfam" id="PF14833"/>
    </source>
</evidence>
<dbReference type="SUPFAM" id="SSF51735">
    <property type="entry name" value="NAD(P)-binding Rossmann-fold domains"/>
    <property type="match status" value="1"/>
</dbReference>
<comment type="caution">
    <text evidence="6">The sequence shown here is derived from an EMBL/GenBank/DDBJ whole genome shotgun (WGS) entry which is preliminary data.</text>
</comment>
<dbReference type="RefSeq" id="WP_204686048.1">
    <property type="nucleotide sequence ID" value="NZ_JACJLU010000008.1"/>
</dbReference>
<comment type="similarity">
    <text evidence="1">Belongs to the HIBADH-related family.</text>
</comment>
<dbReference type="InterPro" id="IPR006115">
    <property type="entry name" value="6PGDH_NADP-bd"/>
</dbReference>
<dbReference type="InterPro" id="IPR029154">
    <property type="entry name" value="HIBADH-like_NADP-bd"/>
</dbReference>
<dbReference type="InterPro" id="IPR015815">
    <property type="entry name" value="HIBADH-related"/>
</dbReference>
<dbReference type="Proteomes" id="UP000775500">
    <property type="component" value="Unassembled WGS sequence"/>
</dbReference>
<dbReference type="Gene3D" id="1.10.1040.10">
    <property type="entry name" value="N-(1-d-carboxylethyl)-l-norvaline Dehydrogenase, domain 2"/>
    <property type="match status" value="1"/>
</dbReference>